<dbReference type="CDD" id="cd00037">
    <property type="entry name" value="CLECT"/>
    <property type="match status" value="1"/>
</dbReference>
<dbReference type="AlphaFoldDB" id="A0A8J1TT45"/>
<comment type="caution">
    <text evidence="1">The sequence shown here is derived from an EMBL/GenBank/DDBJ whole genome shotgun (WGS) entry which is preliminary data.</text>
</comment>
<dbReference type="Pfam" id="PF05270">
    <property type="entry name" value="AbfB"/>
    <property type="match status" value="1"/>
</dbReference>
<proteinExistence type="predicted"/>
<dbReference type="GO" id="GO:0046556">
    <property type="term" value="F:alpha-L-arabinofuranosidase activity"/>
    <property type="evidence" value="ECO:0007669"/>
    <property type="project" value="InterPro"/>
</dbReference>
<dbReference type="PANTHER" id="PTHR22803">
    <property type="entry name" value="MANNOSE, PHOSPHOLIPASE, LECTIN RECEPTOR RELATED"/>
    <property type="match status" value="1"/>
</dbReference>
<dbReference type="EMBL" id="CAIIXF020000003">
    <property type="protein sequence ID" value="CAH1779436.1"/>
    <property type="molecule type" value="Genomic_DNA"/>
</dbReference>
<protein>
    <submittedName>
        <fullName evidence="1">Uncharacterized protein</fullName>
    </submittedName>
</protein>
<dbReference type="PROSITE" id="PS50041">
    <property type="entry name" value="C_TYPE_LECTIN_2"/>
    <property type="match status" value="1"/>
</dbReference>
<dbReference type="Gene3D" id="3.10.100.10">
    <property type="entry name" value="Mannose-Binding Protein A, subunit A"/>
    <property type="match status" value="1"/>
</dbReference>
<evidence type="ECO:0000313" key="1">
    <source>
        <dbReference type="EMBL" id="CAH1779436.1"/>
    </source>
</evidence>
<sequence>MDVSTAFYLLLLFDLVYSQEITFGRPVQIARMPPDDLYYFSYDTSSSKAKLKHDSNVESWIIHSPGLNNRDGTISIESWEKRGFFLRRRSDTDDAKVYLESITNGPNFETFYEDATFTLVPNPGGYKSIYISFEDSMGRLMRHGVGSGRLLKFNPSSKADFDMRASYQILNATVSHSCQNGWISYSSHCYKVIGGATYSQSEAENECQNFNGHLVSIATEEDEAVIVGISVLNGLNKFWLGLTFDVQGTSTWTD</sequence>
<dbReference type="InterPro" id="IPR016187">
    <property type="entry name" value="CTDL_fold"/>
</dbReference>
<dbReference type="SUPFAM" id="SSF110221">
    <property type="entry name" value="AbfB domain"/>
    <property type="match status" value="1"/>
</dbReference>
<evidence type="ECO:0000313" key="2">
    <source>
        <dbReference type="Proteomes" id="UP000749559"/>
    </source>
</evidence>
<dbReference type="InterPro" id="IPR050111">
    <property type="entry name" value="C-type_lectin/snaclec_domain"/>
</dbReference>
<dbReference type="SUPFAM" id="SSF56436">
    <property type="entry name" value="C-type lectin-like"/>
    <property type="match status" value="1"/>
</dbReference>
<name>A0A8J1TT45_OWEFU</name>
<dbReference type="InterPro" id="IPR016186">
    <property type="entry name" value="C-type_lectin-like/link_sf"/>
</dbReference>
<dbReference type="Pfam" id="PF00059">
    <property type="entry name" value="Lectin_C"/>
    <property type="match status" value="1"/>
</dbReference>
<dbReference type="InterPro" id="IPR001304">
    <property type="entry name" value="C-type_lectin-like"/>
</dbReference>
<reference evidence="1" key="1">
    <citation type="submission" date="2022-03" db="EMBL/GenBank/DDBJ databases">
        <authorList>
            <person name="Martin C."/>
        </authorList>
    </citation>
    <scope>NUCLEOTIDE SEQUENCE</scope>
</reference>
<dbReference type="GO" id="GO:0046373">
    <property type="term" value="P:L-arabinose metabolic process"/>
    <property type="evidence" value="ECO:0007669"/>
    <property type="project" value="InterPro"/>
</dbReference>
<accession>A0A8J1TT45</accession>
<dbReference type="InterPro" id="IPR007934">
    <property type="entry name" value="AbfB_ABD"/>
</dbReference>
<dbReference type="Proteomes" id="UP000749559">
    <property type="component" value="Unassembled WGS sequence"/>
</dbReference>
<dbReference type="InterPro" id="IPR036195">
    <property type="entry name" value="AbfB_ABD_sf"/>
</dbReference>
<dbReference type="Gene3D" id="2.80.10.50">
    <property type="match status" value="1"/>
</dbReference>
<feature type="non-terminal residue" evidence="1">
    <location>
        <position position="254"/>
    </location>
</feature>
<organism evidence="1 2">
    <name type="scientific">Owenia fusiformis</name>
    <name type="common">Polychaete worm</name>
    <dbReference type="NCBI Taxonomy" id="6347"/>
    <lineage>
        <taxon>Eukaryota</taxon>
        <taxon>Metazoa</taxon>
        <taxon>Spiralia</taxon>
        <taxon>Lophotrochozoa</taxon>
        <taxon>Annelida</taxon>
        <taxon>Polychaeta</taxon>
        <taxon>Sedentaria</taxon>
        <taxon>Canalipalpata</taxon>
        <taxon>Sabellida</taxon>
        <taxon>Oweniida</taxon>
        <taxon>Oweniidae</taxon>
        <taxon>Owenia</taxon>
    </lineage>
</organism>
<keyword evidence="2" id="KW-1185">Reference proteome</keyword>
<gene>
    <name evidence="1" type="ORF">OFUS_LOCUS6244</name>
</gene>
<dbReference type="OrthoDB" id="441660at2759"/>